<comment type="cofactor">
    <cofactor evidence="2">
        <name>Mn(2+)</name>
        <dbReference type="ChEBI" id="CHEBI:29035"/>
    </cofactor>
</comment>
<dbReference type="AlphaFoldDB" id="A0A6B0YTY5"/>
<evidence type="ECO:0000256" key="9">
    <source>
        <dbReference type="ARBA" id="ARBA00023211"/>
    </source>
</evidence>
<comment type="function">
    <text evidence="4">Catalyzes the dehydration of D-mannonate.</text>
</comment>
<keyword evidence="10" id="KW-0456">Lyase</keyword>
<evidence type="ECO:0000256" key="4">
    <source>
        <dbReference type="ARBA" id="ARBA00002713"/>
    </source>
</evidence>
<proteinExistence type="inferred from homology"/>
<dbReference type="EMBL" id="VXRG01000116">
    <property type="protein sequence ID" value="MXY94574.1"/>
    <property type="molecule type" value="Genomic_DNA"/>
</dbReference>
<dbReference type="EC" id="4.2.1.8" evidence="7"/>
<dbReference type="PANTHER" id="PTHR30387:SF2">
    <property type="entry name" value="MANNONATE DEHYDRATASE"/>
    <property type="match status" value="1"/>
</dbReference>
<protein>
    <recommendedName>
        <fullName evidence="7">mannonate dehydratase</fullName>
        <ecNumber evidence="7">4.2.1.8</ecNumber>
    </recommendedName>
</protein>
<evidence type="ECO:0000256" key="7">
    <source>
        <dbReference type="ARBA" id="ARBA00012927"/>
    </source>
</evidence>
<comment type="catalytic activity">
    <reaction evidence="1">
        <text>D-mannonate = 2-dehydro-3-deoxy-D-gluconate + H2O</text>
        <dbReference type="Rhea" id="RHEA:20097"/>
        <dbReference type="ChEBI" id="CHEBI:15377"/>
        <dbReference type="ChEBI" id="CHEBI:17767"/>
        <dbReference type="ChEBI" id="CHEBI:57990"/>
        <dbReference type="EC" id="4.2.1.8"/>
    </reaction>
</comment>
<evidence type="ECO:0000256" key="1">
    <source>
        <dbReference type="ARBA" id="ARBA00001794"/>
    </source>
</evidence>
<name>A0A6B0YTY5_9CHLR</name>
<dbReference type="SUPFAM" id="SSF51658">
    <property type="entry name" value="Xylose isomerase-like"/>
    <property type="match status" value="1"/>
</dbReference>
<evidence type="ECO:0000256" key="10">
    <source>
        <dbReference type="ARBA" id="ARBA00023239"/>
    </source>
</evidence>
<dbReference type="GO" id="GO:0008198">
    <property type="term" value="F:ferrous iron binding"/>
    <property type="evidence" value="ECO:0007669"/>
    <property type="project" value="TreeGrafter"/>
</dbReference>
<dbReference type="GO" id="GO:0042840">
    <property type="term" value="P:D-glucuronate catabolic process"/>
    <property type="evidence" value="ECO:0007669"/>
    <property type="project" value="TreeGrafter"/>
</dbReference>
<evidence type="ECO:0000256" key="6">
    <source>
        <dbReference type="ARBA" id="ARBA00007389"/>
    </source>
</evidence>
<evidence type="ECO:0000313" key="11">
    <source>
        <dbReference type="EMBL" id="MXY94574.1"/>
    </source>
</evidence>
<comment type="similarity">
    <text evidence="6">Belongs to the mannonate dehydratase family.</text>
</comment>
<dbReference type="InterPro" id="IPR036237">
    <property type="entry name" value="Xyl_isomerase-like_sf"/>
</dbReference>
<comment type="pathway">
    <text evidence="5">Carbohydrate metabolism; pentose and glucuronate interconversion.</text>
</comment>
<evidence type="ECO:0000256" key="5">
    <source>
        <dbReference type="ARBA" id="ARBA00004892"/>
    </source>
</evidence>
<dbReference type="InterPro" id="IPR004628">
    <property type="entry name" value="Man_deHydtase"/>
</dbReference>
<sequence length="315" mass="34941">MPTIQDHISLDALTEGTLSTLKAIGVDDIAVMHPTPPEPGEDQSPLWRDVRRTVEAHGMRFFNIGLRPHPSITLGRDGRDEHIERWCALIRSLGAAGVPSLTYNFRGIGNFRTESAVGRGGARYSTFDFAEFQANPQLHPDQRIAEGDLRANLRYFMERITPVAEECEVRLMMHPDDPPRHDPLGGAARVLSSLDDFERLFDMVPSEANAMLFCQGCVAEMGEDIPAAIRRMAGLGKIGTVHFRNIRGGPARFEEVFLDEGDADMYAMMRVYAEVGYDGPFMLDHTPGLQDASAAWAGRAYAIGFIRATMQAAYR</sequence>
<gene>
    <name evidence="11" type="ORF">F4Y42_14120</name>
</gene>
<comment type="cofactor">
    <cofactor evidence="3">
        <name>Fe(2+)</name>
        <dbReference type="ChEBI" id="CHEBI:29033"/>
    </cofactor>
</comment>
<dbReference type="Gene3D" id="3.20.20.150">
    <property type="entry name" value="Divalent-metal-dependent TIM barrel enzymes"/>
    <property type="match status" value="1"/>
</dbReference>
<comment type="caution">
    <text evidence="11">The sequence shown here is derived from an EMBL/GenBank/DDBJ whole genome shotgun (WGS) entry which is preliminary data.</text>
</comment>
<keyword evidence="9" id="KW-0464">Manganese</keyword>
<dbReference type="Pfam" id="PF03786">
    <property type="entry name" value="UxuA"/>
    <property type="match status" value="2"/>
</dbReference>
<dbReference type="GO" id="GO:0008927">
    <property type="term" value="F:mannonate dehydratase activity"/>
    <property type="evidence" value="ECO:0007669"/>
    <property type="project" value="UniProtKB-EC"/>
</dbReference>
<dbReference type="GO" id="GO:0030145">
    <property type="term" value="F:manganese ion binding"/>
    <property type="evidence" value="ECO:0007669"/>
    <property type="project" value="TreeGrafter"/>
</dbReference>
<evidence type="ECO:0000256" key="3">
    <source>
        <dbReference type="ARBA" id="ARBA00001954"/>
    </source>
</evidence>
<evidence type="ECO:0000256" key="8">
    <source>
        <dbReference type="ARBA" id="ARBA00023004"/>
    </source>
</evidence>
<reference evidence="11" key="1">
    <citation type="submission" date="2019-09" db="EMBL/GenBank/DDBJ databases">
        <title>Characterisation of the sponge microbiome using genome-centric metagenomics.</title>
        <authorList>
            <person name="Engelberts J.P."/>
            <person name="Robbins S.J."/>
            <person name="De Goeij J.M."/>
            <person name="Aranda M."/>
            <person name="Bell S.C."/>
            <person name="Webster N.S."/>
        </authorList>
    </citation>
    <scope>NUCLEOTIDE SEQUENCE</scope>
    <source>
        <strain evidence="11">SB0664_bin_27</strain>
    </source>
</reference>
<accession>A0A6B0YTY5</accession>
<organism evidence="11">
    <name type="scientific">Caldilineaceae bacterium SB0664_bin_27</name>
    <dbReference type="NCBI Taxonomy" id="2605260"/>
    <lineage>
        <taxon>Bacteria</taxon>
        <taxon>Bacillati</taxon>
        <taxon>Chloroflexota</taxon>
        <taxon>Caldilineae</taxon>
        <taxon>Caldilineales</taxon>
        <taxon>Caldilineaceae</taxon>
    </lineage>
</organism>
<evidence type="ECO:0000256" key="2">
    <source>
        <dbReference type="ARBA" id="ARBA00001936"/>
    </source>
</evidence>
<dbReference type="PANTHER" id="PTHR30387">
    <property type="entry name" value="MANNONATE DEHYDRATASE"/>
    <property type="match status" value="1"/>
</dbReference>
<dbReference type="UniPathway" id="UPA00246"/>
<keyword evidence="8" id="KW-0408">Iron</keyword>